<dbReference type="InterPro" id="IPR010359">
    <property type="entry name" value="IrrE_HExxH"/>
</dbReference>
<dbReference type="Gene3D" id="1.10.10.2910">
    <property type="match status" value="1"/>
</dbReference>
<dbReference type="Proteomes" id="UP000253834">
    <property type="component" value="Chromosome"/>
</dbReference>
<name>A0AA86I2V3_PRIMG</name>
<proteinExistence type="predicted"/>
<gene>
    <name evidence="2" type="ORF">CIB87_10860</name>
</gene>
<dbReference type="RefSeq" id="WP_114895501.1">
    <property type="nucleotide sequence ID" value="NZ_CP022674.1"/>
</dbReference>
<evidence type="ECO:0000313" key="3">
    <source>
        <dbReference type="Proteomes" id="UP000253834"/>
    </source>
</evidence>
<dbReference type="PANTHER" id="PTHR43236">
    <property type="entry name" value="ANTITOXIN HIGA1"/>
    <property type="match status" value="1"/>
</dbReference>
<dbReference type="EMBL" id="CP022674">
    <property type="protein sequence ID" value="AXI29485.1"/>
    <property type="molecule type" value="Genomic_DNA"/>
</dbReference>
<evidence type="ECO:0000313" key="2">
    <source>
        <dbReference type="EMBL" id="AXI29485.1"/>
    </source>
</evidence>
<dbReference type="InterPro" id="IPR052345">
    <property type="entry name" value="Rad_response_metalloprotease"/>
</dbReference>
<dbReference type="AlphaFoldDB" id="A0AA86I2V3"/>
<evidence type="ECO:0000259" key="1">
    <source>
        <dbReference type="Pfam" id="PF06114"/>
    </source>
</evidence>
<feature type="domain" description="IrrE N-terminal-like" evidence="1">
    <location>
        <begin position="25"/>
        <end position="137"/>
    </location>
</feature>
<organism evidence="2 3">
    <name type="scientific">Priestia megaterium</name>
    <name type="common">Bacillus megaterium</name>
    <dbReference type="NCBI Taxonomy" id="1404"/>
    <lineage>
        <taxon>Bacteria</taxon>
        <taxon>Bacillati</taxon>
        <taxon>Bacillota</taxon>
        <taxon>Bacilli</taxon>
        <taxon>Bacillales</taxon>
        <taxon>Bacillaceae</taxon>
        <taxon>Priestia</taxon>
    </lineage>
</organism>
<dbReference type="Pfam" id="PF06114">
    <property type="entry name" value="Peptidase_M78"/>
    <property type="match status" value="1"/>
</dbReference>
<sequence length="145" mass="17065">MQTLISSVVRNLIEKYGTNDPLLIAEEMGVQVVPWDFPDEVQGMYKYERRNQFIFVNDDLSEKERNFVLAHELGHAILHPTHNTSFLRNNTLFSVNKFERQANTFAVELLLPDEIIHNYQDTRLTKQDIMRMQGVPTHLAYLKRF</sequence>
<dbReference type="PANTHER" id="PTHR43236:SF2">
    <property type="entry name" value="BLL0069 PROTEIN"/>
    <property type="match status" value="1"/>
</dbReference>
<accession>A0AA86I2V3</accession>
<protein>
    <recommendedName>
        <fullName evidence="1">IrrE N-terminal-like domain-containing protein</fullName>
    </recommendedName>
</protein>
<reference evidence="2 3" key="1">
    <citation type="submission" date="2017-07" db="EMBL/GenBank/DDBJ databases">
        <title>Isolation and development of strain Bacillus megaterium SR7 for enhanced growth and metabolite production under supercritical carbon dioxide.</title>
        <authorList>
            <person name="Freedman A.J.E."/>
            <person name="Peet K.C."/>
            <person name="Boock J.T."/>
            <person name="Penn K."/>
            <person name="Prather K.L.J."/>
            <person name="Thompson J.R."/>
        </authorList>
    </citation>
    <scope>NUCLEOTIDE SEQUENCE [LARGE SCALE GENOMIC DNA]</scope>
    <source>
        <strain evidence="2 3">SR7</strain>
    </source>
</reference>